<accession>A0A5B7JTR8</accession>
<reference evidence="1 2" key="1">
    <citation type="submission" date="2019-05" db="EMBL/GenBank/DDBJ databases">
        <title>Another draft genome of Portunus trituberculatus and its Hox gene families provides insights of decapod evolution.</title>
        <authorList>
            <person name="Jeong J.-H."/>
            <person name="Song I."/>
            <person name="Kim S."/>
            <person name="Choi T."/>
            <person name="Kim D."/>
            <person name="Ryu S."/>
            <person name="Kim W."/>
        </authorList>
    </citation>
    <scope>NUCLEOTIDE SEQUENCE [LARGE SCALE GENOMIC DNA]</scope>
    <source>
        <tissue evidence="1">Muscle</tissue>
    </source>
</reference>
<protein>
    <submittedName>
        <fullName evidence="1">Uncharacterized protein</fullName>
    </submittedName>
</protein>
<name>A0A5B7JTR8_PORTR</name>
<evidence type="ECO:0000313" key="1">
    <source>
        <dbReference type="EMBL" id="MPC98169.1"/>
    </source>
</evidence>
<comment type="caution">
    <text evidence="1">The sequence shown here is derived from an EMBL/GenBank/DDBJ whole genome shotgun (WGS) entry which is preliminary data.</text>
</comment>
<dbReference type="AlphaFoldDB" id="A0A5B7JTR8"/>
<evidence type="ECO:0000313" key="2">
    <source>
        <dbReference type="Proteomes" id="UP000324222"/>
    </source>
</evidence>
<dbReference type="EMBL" id="VSRR010112914">
    <property type="protein sequence ID" value="MPC98169.1"/>
    <property type="molecule type" value="Genomic_DNA"/>
</dbReference>
<gene>
    <name evidence="1" type="ORF">E2C01_093522</name>
</gene>
<organism evidence="1 2">
    <name type="scientific">Portunus trituberculatus</name>
    <name type="common">Swimming crab</name>
    <name type="synonym">Neptunus trituberculatus</name>
    <dbReference type="NCBI Taxonomy" id="210409"/>
    <lineage>
        <taxon>Eukaryota</taxon>
        <taxon>Metazoa</taxon>
        <taxon>Ecdysozoa</taxon>
        <taxon>Arthropoda</taxon>
        <taxon>Crustacea</taxon>
        <taxon>Multicrustacea</taxon>
        <taxon>Malacostraca</taxon>
        <taxon>Eumalacostraca</taxon>
        <taxon>Eucarida</taxon>
        <taxon>Decapoda</taxon>
        <taxon>Pleocyemata</taxon>
        <taxon>Brachyura</taxon>
        <taxon>Eubrachyura</taxon>
        <taxon>Portunoidea</taxon>
        <taxon>Portunidae</taxon>
        <taxon>Portuninae</taxon>
        <taxon>Portunus</taxon>
    </lineage>
</organism>
<keyword evidence="2" id="KW-1185">Reference proteome</keyword>
<proteinExistence type="predicted"/>
<sequence length="95" mass="11043">MRGMRQAVADPLLTLRHVCQAAKLCLLVPRQVSRLASTPTRDIPKTTVYHLACPRREDLRNCASLWCFSYINPTSHEQVLFFLMFCCIYCFVRYS</sequence>
<dbReference type="Proteomes" id="UP000324222">
    <property type="component" value="Unassembled WGS sequence"/>
</dbReference>